<evidence type="ECO:0000313" key="5">
    <source>
        <dbReference type="EMBL" id="ANY75024.1"/>
    </source>
</evidence>
<dbReference type="CDD" id="cd11386">
    <property type="entry name" value="MCP_signal"/>
    <property type="match status" value="1"/>
</dbReference>
<evidence type="ECO:0000313" key="7">
    <source>
        <dbReference type="Proteomes" id="UP000189059"/>
    </source>
</evidence>
<keyword evidence="1 2" id="KW-0807">Transducer</keyword>
<dbReference type="AlphaFoldDB" id="A0A1B2E4X2"/>
<dbReference type="RefSeq" id="WP_077567576.1">
    <property type="nucleotide sequence ID" value="NZ_CP016809.1"/>
</dbReference>
<feature type="transmembrane region" description="Helical" evidence="3">
    <location>
        <begin position="125"/>
        <end position="146"/>
    </location>
</feature>
<dbReference type="GO" id="GO:0016020">
    <property type="term" value="C:membrane"/>
    <property type="evidence" value="ECO:0007669"/>
    <property type="project" value="InterPro"/>
</dbReference>
<feature type="transmembrane region" description="Helical" evidence="3">
    <location>
        <begin position="158"/>
        <end position="179"/>
    </location>
</feature>
<dbReference type="Proteomes" id="UP000189059">
    <property type="component" value="Unassembled WGS sequence"/>
</dbReference>
<dbReference type="PROSITE" id="PS50111">
    <property type="entry name" value="CHEMOTAXIS_TRANSDUC_2"/>
    <property type="match status" value="1"/>
</dbReference>
<gene>
    <name evidence="6" type="ORF">BBD40_13640</name>
    <name evidence="5" type="ORF">BBD41_22005</name>
</gene>
<dbReference type="SUPFAM" id="SSF58104">
    <property type="entry name" value="Methyl-accepting chemotaxis protein (MCP) signaling domain"/>
    <property type="match status" value="1"/>
</dbReference>
<dbReference type="EMBL" id="CP016809">
    <property type="protein sequence ID" value="ANY75024.1"/>
    <property type="molecule type" value="Genomic_DNA"/>
</dbReference>
<evidence type="ECO:0000256" key="1">
    <source>
        <dbReference type="ARBA" id="ARBA00023224"/>
    </source>
</evidence>
<accession>A0A1B2E4X2</accession>
<keyword evidence="3" id="KW-0812">Transmembrane</keyword>
<dbReference type="OrthoDB" id="2166737at2"/>
<proteinExistence type="predicted"/>
<evidence type="ECO:0000313" key="6">
    <source>
        <dbReference type="EMBL" id="OOC62813.1"/>
    </source>
</evidence>
<protein>
    <recommendedName>
        <fullName evidence="4">Methyl-accepting transducer domain-containing protein</fullName>
    </recommendedName>
</protein>
<dbReference type="Pfam" id="PF00015">
    <property type="entry name" value="MCPsignal"/>
    <property type="match status" value="1"/>
</dbReference>
<keyword evidence="3" id="KW-1133">Transmembrane helix</keyword>
<evidence type="ECO:0000256" key="3">
    <source>
        <dbReference type="SAM" id="Phobius"/>
    </source>
</evidence>
<dbReference type="InterPro" id="IPR004089">
    <property type="entry name" value="MCPsignal_dom"/>
</dbReference>
<evidence type="ECO:0000259" key="4">
    <source>
        <dbReference type="PROSITE" id="PS50111"/>
    </source>
</evidence>
<feature type="transmembrane region" description="Helical" evidence="3">
    <location>
        <begin position="86"/>
        <end position="119"/>
    </location>
</feature>
<reference evidence="6 7" key="2">
    <citation type="submission" date="2016-12" db="EMBL/GenBank/DDBJ databases">
        <title>Genome sequencing and description of Paenibacillus sp. nov. from high altitude lake in the Indian Trans- Himalayas.</title>
        <authorList>
            <person name="Kiran S."/>
            <person name="Swarnkar M.K."/>
            <person name="Rana A."/>
            <person name="Tewari R."/>
            <person name="Gulati A."/>
        </authorList>
    </citation>
    <scope>NUCLEOTIDE SEQUENCE [LARGE SCALE GENOMIC DNA]</scope>
    <source>
        <strain evidence="6 7">IHBB 9951</strain>
    </source>
</reference>
<reference evidence="5" key="1">
    <citation type="submission" date="2016-08" db="EMBL/GenBank/DDBJ databases">
        <title>Complete Genome Seqeunce of Paenibacillus sp. nov. IHBB 9852 from high altitute lake of Indian trans-Himalayas.</title>
        <authorList>
            <person name="Kiran S."/>
            <person name="Swarnkar M.K."/>
            <person name="Rana A."/>
            <person name="Tewari R."/>
            <person name="Gulati A."/>
        </authorList>
    </citation>
    <scope>NUCLEOTIDE SEQUENCE [LARGE SCALE GENOMIC DNA]</scope>
    <source>
        <strain evidence="5">IHBB 9852</strain>
    </source>
</reference>
<evidence type="ECO:0000256" key="2">
    <source>
        <dbReference type="PROSITE-ProRule" id="PRU00284"/>
    </source>
</evidence>
<sequence>MMNRKNKLMNAVSLAIIGITAIVHLLARRFHVFDQNMHAQEMLSSAQMEGQFGAILNVLLVLPALLLAVTLVIYSRKPDHPSIPYLHTLVLTLGSISVIAGAGGHVEFHFSIFMVIAALSYYKNIKLIFCMTGIFAAQHILGFLLIPELVFGTTSYSLTMLIIHAVFLILTSAATSWQIHSTLQIEASLREAQHQQRAAMMNDITSKLADSTRQLKETAERLAGQSRQSTGLSQHLGKIIEDIAHGTREQMAAMEQNRAIILEIGGSIRHAAASASEAAGASEESARQAEFGRHIIGNILSEIKNTGHSVDRSRNTLMVLSRHVSRIGDILEVVRGIASQTHLLALNASIESARAGEAGRGFAVVAGEVRKLAEQSSASVGEITELIDSIHRETADLLGSIGQVHNNMSSGVQVVDQARASFDVIHHAVKQSADQMKEISAATQQLSTGSDRMNHSIQEMTRFTNDTAAHAHDIVEAFQEHAASIRQVSDAADLMAALVTDLNSIMDQLAKEATD</sequence>
<name>A0A1B2E4X2_9BACL</name>
<dbReference type="PANTHER" id="PTHR32089">
    <property type="entry name" value="METHYL-ACCEPTING CHEMOTAXIS PROTEIN MCPB"/>
    <property type="match status" value="1"/>
</dbReference>
<dbReference type="Gene3D" id="1.10.287.950">
    <property type="entry name" value="Methyl-accepting chemotaxis protein"/>
    <property type="match status" value="1"/>
</dbReference>
<feature type="transmembrane region" description="Helical" evidence="3">
    <location>
        <begin position="51"/>
        <end position="74"/>
    </location>
</feature>
<keyword evidence="7" id="KW-1185">Reference proteome</keyword>
<keyword evidence="3" id="KW-0472">Membrane</keyword>
<dbReference type="PANTHER" id="PTHR32089:SF112">
    <property type="entry name" value="LYSOZYME-LIKE PROTEIN-RELATED"/>
    <property type="match status" value="1"/>
</dbReference>
<dbReference type="GO" id="GO:0007165">
    <property type="term" value="P:signal transduction"/>
    <property type="evidence" value="ECO:0007669"/>
    <property type="project" value="UniProtKB-KW"/>
</dbReference>
<feature type="domain" description="Methyl-accepting transducer" evidence="4">
    <location>
        <begin position="225"/>
        <end position="461"/>
    </location>
</feature>
<dbReference type="KEGG" id="pib:BBD41_22005"/>
<organism evidence="5">
    <name type="scientific">Paenibacillus ihbetae</name>
    <dbReference type="NCBI Taxonomy" id="1870820"/>
    <lineage>
        <taxon>Bacteria</taxon>
        <taxon>Bacillati</taxon>
        <taxon>Bacillota</taxon>
        <taxon>Bacilli</taxon>
        <taxon>Bacillales</taxon>
        <taxon>Paenibacillaceae</taxon>
        <taxon>Paenibacillus</taxon>
    </lineage>
</organism>
<dbReference type="EMBL" id="MRVI01000001">
    <property type="protein sequence ID" value="OOC62813.1"/>
    <property type="molecule type" value="Genomic_DNA"/>
</dbReference>
<dbReference type="SMART" id="SM00283">
    <property type="entry name" value="MA"/>
    <property type="match status" value="1"/>
</dbReference>